<comment type="caution">
    <text evidence="1">The sequence shown here is derived from an EMBL/GenBank/DDBJ whole genome shotgun (WGS) entry which is preliminary data.</text>
</comment>
<dbReference type="Proteomes" id="UP000325315">
    <property type="component" value="Unassembled WGS sequence"/>
</dbReference>
<dbReference type="EMBL" id="SMMG02000001">
    <property type="protein sequence ID" value="KAA3486931.1"/>
    <property type="molecule type" value="Genomic_DNA"/>
</dbReference>
<protein>
    <submittedName>
        <fullName evidence="1">RNA-directed DNA polymerase-like protein</fullName>
    </submittedName>
</protein>
<evidence type="ECO:0000313" key="1">
    <source>
        <dbReference type="EMBL" id="KAA3486931.1"/>
    </source>
</evidence>
<keyword evidence="1" id="KW-0695">RNA-directed DNA polymerase</keyword>
<accession>A0A5B6WY83</accession>
<name>A0A5B6WY83_9ROSI</name>
<gene>
    <name evidence="1" type="ORF">EPI10_030797</name>
</gene>
<keyword evidence="1" id="KW-0808">Transferase</keyword>
<dbReference type="GO" id="GO:0003964">
    <property type="term" value="F:RNA-directed DNA polymerase activity"/>
    <property type="evidence" value="ECO:0007669"/>
    <property type="project" value="UniProtKB-KW"/>
</dbReference>
<evidence type="ECO:0000313" key="2">
    <source>
        <dbReference type="Proteomes" id="UP000325315"/>
    </source>
</evidence>
<reference evidence="1" key="1">
    <citation type="submission" date="2019-08" db="EMBL/GenBank/DDBJ databases">
        <authorList>
            <person name="Liu F."/>
        </authorList>
    </citation>
    <scope>NUCLEOTIDE SEQUENCE [LARGE SCALE GENOMIC DNA]</scope>
    <source>
        <strain evidence="1">PA1801</strain>
        <tissue evidence="1">Leaf</tissue>
    </source>
</reference>
<dbReference type="InterPro" id="IPR043502">
    <property type="entry name" value="DNA/RNA_pol_sf"/>
</dbReference>
<organism evidence="1 2">
    <name type="scientific">Gossypium australe</name>
    <dbReference type="NCBI Taxonomy" id="47621"/>
    <lineage>
        <taxon>Eukaryota</taxon>
        <taxon>Viridiplantae</taxon>
        <taxon>Streptophyta</taxon>
        <taxon>Embryophyta</taxon>
        <taxon>Tracheophyta</taxon>
        <taxon>Spermatophyta</taxon>
        <taxon>Magnoliopsida</taxon>
        <taxon>eudicotyledons</taxon>
        <taxon>Gunneridae</taxon>
        <taxon>Pentapetalae</taxon>
        <taxon>rosids</taxon>
        <taxon>malvids</taxon>
        <taxon>Malvales</taxon>
        <taxon>Malvaceae</taxon>
        <taxon>Malvoideae</taxon>
        <taxon>Gossypium</taxon>
    </lineage>
</organism>
<keyword evidence="2" id="KW-1185">Reference proteome</keyword>
<keyword evidence="1" id="KW-0548">Nucleotidyltransferase</keyword>
<dbReference type="AlphaFoldDB" id="A0A5B6WY83"/>
<dbReference type="Gene3D" id="3.10.10.10">
    <property type="entry name" value="HIV Type 1 Reverse Transcriptase, subunit A, domain 1"/>
    <property type="match status" value="1"/>
</dbReference>
<proteinExistence type="predicted"/>
<sequence length="161" mass="18520">MRSFESLNLSKHSFKPLRPSIDDPLTLELKHFPLHLKYAYLGDNNIKGISPVISMYKILLENWHGNSIEQQRRLNPIMKEVVKKEIIKWIDTGIIYHISDSLWVSPVQCVPKKGVLLWLAMITANSFQLILSQDGEFAWNTKSSTKQPGRTVFLCHSSIKC</sequence>
<dbReference type="SUPFAM" id="SSF56672">
    <property type="entry name" value="DNA/RNA polymerases"/>
    <property type="match status" value="1"/>
</dbReference>
<dbReference type="OrthoDB" id="786261at2759"/>